<evidence type="ECO:0000313" key="2">
    <source>
        <dbReference type="Proteomes" id="UP001144612"/>
    </source>
</evidence>
<accession>A0ABT4D8H8</accession>
<name>A0ABT4D8H8_9CLOT</name>
<gene>
    <name evidence="1" type="ORF">OW729_08350</name>
</gene>
<dbReference type="EMBL" id="JAPQFJ010000007">
    <property type="protein sequence ID" value="MCY6958612.1"/>
    <property type="molecule type" value="Genomic_DNA"/>
</dbReference>
<protein>
    <submittedName>
        <fullName evidence="1">Uncharacterized protein</fullName>
    </submittedName>
</protein>
<evidence type="ECO:0000313" key="1">
    <source>
        <dbReference type="EMBL" id="MCY6958612.1"/>
    </source>
</evidence>
<comment type="caution">
    <text evidence="1">The sequence shown here is derived from an EMBL/GenBank/DDBJ whole genome shotgun (WGS) entry which is preliminary data.</text>
</comment>
<dbReference type="RefSeq" id="WP_268061031.1">
    <property type="nucleotide sequence ID" value="NZ_JAPQFJ010000007.1"/>
</dbReference>
<sequence length="49" mass="5933">MKNKVELEDKQRVHRVFPATSKGRTSEEEYIRNQQNEDKILQKILYIMP</sequence>
<proteinExistence type="predicted"/>
<reference evidence="1" key="1">
    <citation type="submission" date="2022-12" db="EMBL/GenBank/DDBJ databases">
        <title>Clostridium sp. nov., isolated from industrial wastewater.</title>
        <authorList>
            <person name="Jiayan W."/>
        </authorList>
    </citation>
    <scope>NUCLEOTIDE SEQUENCE</scope>
    <source>
        <strain evidence="1">ZC22-4</strain>
    </source>
</reference>
<keyword evidence="2" id="KW-1185">Reference proteome</keyword>
<dbReference type="Proteomes" id="UP001144612">
    <property type="component" value="Unassembled WGS sequence"/>
</dbReference>
<organism evidence="1 2">
    <name type="scientific">Clostridium brassicae</name>
    <dbReference type="NCBI Taxonomy" id="2999072"/>
    <lineage>
        <taxon>Bacteria</taxon>
        <taxon>Bacillati</taxon>
        <taxon>Bacillota</taxon>
        <taxon>Clostridia</taxon>
        <taxon>Eubacteriales</taxon>
        <taxon>Clostridiaceae</taxon>
        <taxon>Clostridium</taxon>
    </lineage>
</organism>